<evidence type="ECO:0000256" key="1">
    <source>
        <dbReference type="SAM" id="Phobius"/>
    </source>
</evidence>
<dbReference type="Proteomes" id="UP000053831">
    <property type="component" value="Unassembled WGS sequence"/>
</dbReference>
<organism evidence="2 3">
    <name type="scientific">Escovopsis weberi</name>
    <dbReference type="NCBI Taxonomy" id="150374"/>
    <lineage>
        <taxon>Eukaryota</taxon>
        <taxon>Fungi</taxon>
        <taxon>Dikarya</taxon>
        <taxon>Ascomycota</taxon>
        <taxon>Pezizomycotina</taxon>
        <taxon>Sordariomycetes</taxon>
        <taxon>Hypocreomycetidae</taxon>
        <taxon>Hypocreales</taxon>
        <taxon>Hypocreaceae</taxon>
        <taxon>Escovopsis</taxon>
    </lineage>
</organism>
<dbReference type="EMBL" id="LGSR01000006">
    <property type="protein sequence ID" value="KOS22035.1"/>
    <property type="molecule type" value="Genomic_DNA"/>
</dbReference>
<proteinExistence type="predicted"/>
<comment type="caution">
    <text evidence="2">The sequence shown here is derived from an EMBL/GenBank/DDBJ whole genome shotgun (WGS) entry which is preliminary data.</text>
</comment>
<dbReference type="AlphaFoldDB" id="A0A0M9VWH0"/>
<reference evidence="2 3" key="1">
    <citation type="submission" date="2015-07" db="EMBL/GenBank/DDBJ databases">
        <title>The genome of the fungus Escovopsis weberi, a specialized disease agent of ant agriculture.</title>
        <authorList>
            <person name="de Man T.J."/>
            <person name="Stajich J.E."/>
            <person name="Kubicek C.P."/>
            <person name="Chenthamara K."/>
            <person name="Atanasova L."/>
            <person name="Druzhinina I.S."/>
            <person name="Birnbaum S."/>
            <person name="Barribeau S.M."/>
            <person name="Teiling C."/>
            <person name="Suen G."/>
            <person name="Currie C."/>
            <person name="Gerardo N.M."/>
        </authorList>
    </citation>
    <scope>NUCLEOTIDE SEQUENCE [LARGE SCALE GENOMIC DNA]</scope>
</reference>
<keyword evidence="1" id="KW-0472">Membrane</keyword>
<accession>A0A0M9VWH0</accession>
<evidence type="ECO:0000313" key="3">
    <source>
        <dbReference type="Proteomes" id="UP000053831"/>
    </source>
</evidence>
<evidence type="ECO:0000313" key="2">
    <source>
        <dbReference type="EMBL" id="KOS22035.1"/>
    </source>
</evidence>
<keyword evidence="3" id="KW-1185">Reference proteome</keyword>
<gene>
    <name evidence="2" type="ORF">ESCO_001886</name>
</gene>
<keyword evidence="1" id="KW-1133">Transmembrane helix</keyword>
<keyword evidence="1" id="KW-0812">Transmembrane</keyword>
<protein>
    <submittedName>
        <fullName evidence="2">Uncharacterized protein</fullName>
    </submittedName>
</protein>
<name>A0A0M9VWH0_ESCWE</name>
<sequence>MEGHQAPRQVRLPDDEASAKLSTGATVGIAVGASLAGVAVIAIAVPERRTGSLFEQRRVARAARIAAPAGGALIRGREPLDPPFV</sequence>
<feature type="transmembrane region" description="Helical" evidence="1">
    <location>
        <begin position="21"/>
        <end position="45"/>
    </location>
</feature>